<dbReference type="CDD" id="cd03801">
    <property type="entry name" value="GT4_PimA-like"/>
    <property type="match status" value="1"/>
</dbReference>
<dbReference type="GO" id="GO:0016757">
    <property type="term" value="F:glycosyltransferase activity"/>
    <property type="evidence" value="ECO:0007669"/>
    <property type="project" value="UniProtKB-ARBA"/>
</dbReference>
<evidence type="ECO:0000259" key="2">
    <source>
        <dbReference type="Pfam" id="PF13439"/>
    </source>
</evidence>
<keyword evidence="4" id="KW-1185">Reference proteome</keyword>
<sequence length="405" mass="44351">MERIGINKDDILVRANSGSVCDGKKCKVLLVVRWPVGGIRTFLKYLVTFFPSDRYEFSIIGSSTEGMAALKADLGEFVANWELIPTDGNEMRGFLSAVWNLDREHRFDLIHAHGFTSVISCLVAALATSSPLICTSHDVLNNQQFSGISGRIKKLILGAALLRCKLVHSVSRDAETNLLSHFPVIHHRSLVVENGVDTSSFATAVRTDLHETFSIDPAAKLIGFFGRFMGQKGFKYLVSAIEIIQSREVHPSLHVVCFGSGAFIREEQAEIKRRGLDHCFTFAPFMADVSGAMKGCDVIAMPSLWEACPLQPMEALCAGVPFVGTNCIGLREVLDGTPAVVAEAADAESLAKGILNALNQGREAFEEFVPQAIERFDARTTAQASMICMKRFYVNAPAYLAGNEW</sequence>
<name>W5YLL8_9GAMM</name>
<feature type="domain" description="Glycosyltransferase subfamily 4-like N-terminal" evidence="2">
    <location>
        <begin position="36"/>
        <end position="199"/>
    </location>
</feature>
<organism evidence="3 4">
    <name type="scientific">Marinobacter similis</name>
    <dbReference type="NCBI Taxonomy" id="1420916"/>
    <lineage>
        <taxon>Bacteria</taxon>
        <taxon>Pseudomonadati</taxon>
        <taxon>Pseudomonadota</taxon>
        <taxon>Gammaproteobacteria</taxon>
        <taxon>Pseudomonadales</taxon>
        <taxon>Marinobacteraceae</taxon>
        <taxon>Marinobacter</taxon>
    </lineage>
</organism>
<reference evidence="3 4" key="1">
    <citation type="journal article" date="2014" name="Genome Announc.">
        <title>Draft Genome Sequences of Marinobacter similis A3d10T and Marinobacter salarius R9SW1T.</title>
        <authorList>
            <person name="Ivanova E.P."/>
            <person name="Ng H.J."/>
            <person name="Webb H.K."/>
            <person name="Feng G."/>
            <person name="Oshima K."/>
            <person name="Hattori M."/>
            <person name="Ohkuma M."/>
            <person name="Sergeev A.F."/>
            <person name="Mikhailov V.V."/>
            <person name="Crawford R.J."/>
            <person name="Sawabe T."/>
        </authorList>
    </citation>
    <scope>NUCLEOTIDE SEQUENCE [LARGE SCALE GENOMIC DNA]</scope>
    <source>
        <strain evidence="3 4">A3d10</strain>
    </source>
</reference>
<dbReference type="Gene3D" id="3.40.50.2000">
    <property type="entry name" value="Glycogen Phosphorylase B"/>
    <property type="match status" value="2"/>
</dbReference>
<dbReference type="PANTHER" id="PTHR46401:SF2">
    <property type="entry name" value="GLYCOSYLTRANSFERASE WBBK-RELATED"/>
    <property type="match status" value="1"/>
</dbReference>
<dbReference type="GO" id="GO:0009103">
    <property type="term" value="P:lipopolysaccharide biosynthetic process"/>
    <property type="evidence" value="ECO:0007669"/>
    <property type="project" value="TreeGrafter"/>
</dbReference>
<dbReference type="EMBL" id="CP007151">
    <property type="protein sequence ID" value="AHI29915.1"/>
    <property type="molecule type" value="Genomic_DNA"/>
</dbReference>
<dbReference type="Pfam" id="PF13692">
    <property type="entry name" value="Glyco_trans_1_4"/>
    <property type="match status" value="1"/>
</dbReference>
<dbReference type="SUPFAM" id="SSF53756">
    <property type="entry name" value="UDP-Glycosyltransferase/glycogen phosphorylase"/>
    <property type="match status" value="1"/>
</dbReference>
<dbReference type="AlphaFoldDB" id="W5YLL8"/>
<dbReference type="OrthoDB" id="9777346at2"/>
<dbReference type="KEGG" id="msx:AU14_01065"/>
<dbReference type="InterPro" id="IPR028098">
    <property type="entry name" value="Glyco_trans_4-like_N"/>
</dbReference>
<accession>W5YLL8</accession>
<dbReference type="Pfam" id="PF13439">
    <property type="entry name" value="Glyco_transf_4"/>
    <property type="match status" value="1"/>
</dbReference>
<dbReference type="Proteomes" id="UP000061489">
    <property type="component" value="Chromosome"/>
</dbReference>
<evidence type="ECO:0000313" key="4">
    <source>
        <dbReference type="Proteomes" id="UP000061489"/>
    </source>
</evidence>
<evidence type="ECO:0000256" key="1">
    <source>
        <dbReference type="ARBA" id="ARBA00022679"/>
    </source>
</evidence>
<gene>
    <name evidence="3" type="ORF">AU14_01065</name>
</gene>
<dbReference type="PANTHER" id="PTHR46401">
    <property type="entry name" value="GLYCOSYLTRANSFERASE WBBK-RELATED"/>
    <property type="match status" value="1"/>
</dbReference>
<evidence type="ECO:0000313" key="3">
    <source>
        <dbReference type="EMBL" id="AHI29915.1"/>
    </source>
</evidence>
<dbReference type="RefSeq" id="WP_158498301.1">
    <property type="nucleotide sequence ID" value="NZ_CP007151.1"/>
</dbReference>
<keyword evidence="1" id="KW-0808">Transferase</keyword>
<dbReference type="HOGENOM" id="CLU_679353_0_0_6"/>
<proteinExistence type="predicted"/>
<protein>
    <recommendedName>
        <fullName evidence="2">Glycosyltransferase subfamily 4-like N-terminal domain-containing protein</fullName>
    </recommendedName>
</protein>
<dbReference type="STRING" id="1420916.AU14_01065"/>